<keyword evidence="4" id="KW-0456">Lyase</keyword>
<dbReference type="GO" id="GO:0046872">
    <property type="term" value="F:metal ion binding"/>
    <property type="evidence" value="ECO:0007669"/>
    <property type="project" value="UniProtKB-KW"/>
</dbReference>
<protein>
    <recommendedName>
        <fullName evidence="5">CENP-V/GFA domain-containing protein</fullName>
    </recommendedName>
</protein>
<dbReference type="OrthoDB" id="7765631at2"/>
<dbReference type="Gene3D" id="3.90.1590.10">
    <property type="entry name" value="glutathione-dependent formaldehyde- activating enzyme (gfa)"/>
    <property type="match status" value="1"/>
</dbReference>
<evidence type="ECO:0000256" key="1">
    <source>
        <dbReference type="ARBA" id="ARBA00005495"/>
    </source>
</evidence>
<dbReference type="PANTHER" id="PTHR33337">
    <property type="entry name" value="GFA DOMAIN-CONTAINING PROTEIN"/>
    <property type="match status" value="1"/>
</dbReference>
<sequence length="137" mass="15112">MDTPVACGSCLCGAVRFRADLPSKWVAHCHCSMCRRAHGAAFVTWAGFPGDRFTIEAGAEQVTWYESSPGAQRGFCARCGSPMFFRSTRWPGETHVARALFTDPLDREPAVHVYYDAHVPWVQVGDDLPKKGAPQPK</sequence>
<gene>
    <name evidence="6" type="ORF">N800_12720</name>
</gene>
<evidence type="ECO:0000313" key="6">
    <source>
        <dbReference type="EMBL" id="KGM55579.1"/>
    </source>
</evidence>
<accession>A0A0A0EYG7</accession>
<dbReference type="Pfam" id="PF04828">
    <property type="entry name" value="GFA"/>
    <property type="match status" value="1"/>
</dbReference>
<feature type="domain" description="CENP-V/GFA" evidence="5">
    <location>
        <begin position="6"/>
        <end position="116"/>
    </location>
</feature>
<organism evidence="6 7">
    <name type="scientific">Lysobacter daejeonensis GH1-9</name>
    <dbReference type="NCBI Taxonomy" id="1385517"/>
    <lineage>
        <taxon>Bacteria</taxon>
        <taxon>Pseudomonadati</taxon>
        <taxon>Pseudomonadota</taxon>
        <taxon>Gammaproteobacteria</taxon>
        <taxon>Lysobacterales</taxon>
        <taxon>Lysobacteraceae</taxon>
        <taxon>Aerolutibacter</taxon>
    </lineage>
</organism>
<dbReference type="InterPro" id="IPR011057">
    <property type="entry name" value="Mss4-like_sf"/>
</dbReference>
<evidence type="ECO:0000256" key="3">
    <source>
        <dbReference type="ARBA" id="ARBA00022833"/>
    </source>
</evidence>
<proteinExistence type="inferred from homology"/>
<reference evidence="6 7" key="1">
    <citation type="submission" date="2013-08" db="EMBL/GenBank/DDBJ databases">
        <title>Genome sequencing of Lysobacter.</title>
        <authorList>
            <person name="Zhang S."/>
            <person name="Wang G."/>
        </authorList>
    </citation>
    <scope>NUCLEOTIDE SEQUENCE [LARGE SCALE GENOMIC DNA]</scope>
    <source>
        <strain evidence="6 7">GH1-9</strain>
    </source>
</reference>
<dbReference type="Proteomes" id="UP000029998">
    <property type="component" value="Unassembled WGS sequence"/>
</dbReference>
<keyword evidence="3" id="KW-0862">Zinc</keyword>
<keyword evidence="7" id="KW-1185">Reference proteome</keyword>
<dbReference type="PROSITE" id="PS51891">
    <property type="entry name" value="CENP_V_GFA"/>
    <property type="match status" value="1"/>
</dbReference>
<dbReference type="STRING" id="1385517.N800_12720"/>
<dbReference type="InterPro" id="IPR006913">
    <property type="entry name" value="CENP-V/GFA"/>
</dbReference>
<comment type="similarity">
    <text evidence="1">Belongs to the Gfa family.</text>
</comment>
<evidence type="ECO:0000259" key="5">
    <source>
        <dbReference type="PROSITE" id="PS51891"/>
    </source>
</evidence>
<evidence type="ECO:0000313" key="7">
    <source>
        <dbReference type="Proteomes" id="UP000029998"/>
    </source>
</evidence>
<evidence type="ECO:0000256" key="4">
    <source>
        <dbReference type="ARBA" id="ARBA00023239"/>
    </source>
</evidence>
<keyword evidence="2" id="KW-0479">Metal-binding</keyword>
<name>A0A0A0EYG7_9GAMM</name>
<evidence type="ECO:0000256" key="2">
    <source>
        <dbReference type="ARBA" id="ARBA00022723"/>
    </source>
</evidence>
<dbReference type="eggNOG" id="COG3791">
    <property type="taxonomic scope" value="Bacteria"/>
</dbReference>
<dbReference type="SUPFAM" id="SSF51316">
    <property type="entry name" value="Mss4-like"/>
    <property type="match status" value="1"/>
</dbReference>
<dbReference type="AlphaFoldDB" id="A0A0A0EYG7"/>
<dbReference type="RefSeq" id="WP_036134841.1">
    <property type="nucleotide sequence ID" value="NZ_AVPU01000004.1"/>
</dbReference>
<dbReference type="PANTHER" id="PTHR33337:SF40">
    <property type="entry name" value="CENP-V_GFA DOMAIN-CONTAINING PROTEIN-RELATED"/>
    <property type="match status" value="1"/>
</dbReference>
<dbReference type="EMBL" id="AVPU01000004">
    <property type="protein sequence ID" value="KGM55579.1"/>
    <property type="molecule type" value="Genomic_DNA"/>
</dbReference>
<comment type="caution">
    <text evidence="6">The sequence shown here is derived from an EMBL/GenBank/DDBJ whole genome shotgun (WGS) entry which is preliminary data.</text>
</comment>
<dbReference type="GO" id="GO:0016846">
    <property type="term" value="F:carbon-sulfur lyase activity"/>
    <property type="evidence" value="ECO:0007669"/>
    <property type="project" value="InterPro"/>
</dbReference>